<feature type="region of interest" description="Disordered" evidence="1">
    <location>
        <begin position="1"/>
        <end position="39"/>
    </location>
</feature>
<feature type="compositionally biased region" description="Basic and acidic residues" evidence="1">
    <location>
        <begin position="1"/>
        <end position="10"/>
    </location>
</feature>
<protein>
    <submittedName>
        <fullName evidence="2">Uncharacterized protein</fullName>
    </submittedName>
</protein>
<accession>A0A5N5MXU1</accession>
<sequence>MLQSRGEKEGSAVLGQRPKSCQLSEDASYRSQGRGESGSSLYWESFDKYYRHDFVSKLVPAHTLDHFAVREVFRPTNAYLCVWEQLVLSSCHPPTCPTVTELREA</sequence>
<feature type="compositionally biased region" description="Polar residues" evidence="1">
    <location>
        <begin position="19"/>
        <end position="31"/>
    </location>
</feature>
<evidence type="ECO:0000313" key="2">
    <source>
        <dbReference type="EMBL" id="KAB5559201.1"/>
    </source>
</evidence>
<gene>
    <name evidence="2" type="ORF">PHYPO_G00026260</name>
</gene>
<proteinExistence type="predicted"/>
<keyword evidence="3" id="KW-1185">Reference proteome</keyword>
<organism evidence="2 3">
    <name type="scientific">Pangasianodon hypophthalmus</name>
    <name type="common">Striped catfish</name>
    <name type="synonym">Helicophagus hypophthalmus</name>
    <dbReference type="NCBI Taxonomy" id="310915"/>
    <lineage>
        <taxon>Eukaryota</taxon>
        <taxon>Metazoa</taxon>
        <taxon>Chordata</taxon>
        <taxon>Craniata</taxon>
        <taxon>Vertebrata</taxon>
        <taxon>Euteleostomi</taxon>
        <taxon>Actinopterygii</taxon>
        <taxon>Neopterygii</taxon>
        <taxon>Teleostei</taxon>
        <taxon>Ostariophysi</taxon>
        <taxon>Siluriformes</taxon>
        <taxon>Pangasiidae</taxon>
        <taxon>Pangasianodon</taxon>
    </lineage>
</organism>
<reference evidence="2 3" key="1">
    <citation type="submission" date="2019-06" db="EMBL/GenBank/DDBJ databases">
        <title>A chromosome-scale genome assembly of the striped catfish, Pangasianodon hypophthalmus.</title>
        <authorList>
            <person name="Wen M."/>
            <person name="Zahm M."/>
            <person name="Roques C."/>
            <person name="Cabau C."/>
            <person name="Klopp C."/>
            <person name="Donnadieu C."/>
            <person name="Jouanno E."/>
            <person name="Avarre J.-C."/>
            <person name="Campet M."/>
            <person name="Ha T.T.T."/>
            <person name="Dugue R."/>
            <person name="Lampietro C."/>
            <person name="Louis A."/>
            <person name="Herpin A."/>
            <person name="Echchiki A."/>
            <person name="Berthelot C."/>
            <person name="Parey E."/>
            <person name="Roest-Crollius H."/>
            <person name="Braasch I."/>
            <person name="Postlethwait J."/>
            <person name="Bobe J."/>
            <person name="Montfort J."/>
            <person name="Bouchez O."/>
            <person name="Begum T."/>
            <person name="Schartl M."/>
            <person name="Guiguen Y."/>
        </authorList>
    </citation>
    <scope>NUCLEOTIDE SEQUENCE [LARGE SCALE GENOMIC DNA]</scope>
    <source>
        <strain evidence="2 3">Indonesia</strain>
        <tissue evidence="2">Blood</tissue>
    </source>
</reference>
<dbReference type="AlphaFoldDB" id="A0A5N5MXU1"/>
<comment type="caution">
    <text evidence="2">The sequence shown here is derived from an EMBL/GenBank/DDBJ whole genome shotgun (WGS) entry which is preliminary data.</text>
</comment>
<name>A0A5N5MXU1_PANHP</name>
<dbReference type="Proteomes" id="UP000327468">
    <property type="component" value="Chromosome 11"/>
</dbReference>
<evidence type="ECO:0000256" key="1">
    <source>
        <dbReference type="SAM" id="MobiDB-lite"/>
    </source>
</evidence>
<dbReference type="EMBL" id="VFJC01000012">
    <property type="protein sequence ID" value="KAB5559201.1"/>
    <property type="molecule type" value="Genomic_DNA"/>
</dbReference>
<evidence type="ECO:0000313" key="3">
    <source>
        <dbReference type="Proteomes" id="UP000327468"/>
    </source>
</evidence>